<protein>
    <submittedName>
        <fullName evidence="1">Hsp70 protein-domain-containing protein</fullName>
    </submittedName>
</protein>
<dbReference type="EMBL" id="MU269086">
    <property type="protein sequence ID" value="KAH7903268.1"/>
    <property type="molecule type" value="Genomic_DNA"/>
</dbReference>
<proteinExistence type="predicted"/>
<gene>
    <name evidence="1" type="ORF">BJ138DRAFT_1195269</name>
</gene>
<sequence>MSKLTPVGYSAIIGREEHELQSPVIESSEGARTTLSVVAFTKHGERLVGLPAKHRAAINSQNIVFAFKRLFGHQFKDKEGQDDMKHWSLIGPLIQRTVDPCKTPLNDAGLKASSTTSSWLVGVNPNEAVAIGTAIHGGVSASSVANVHLLNTTTLSLAIHDINVNTYYRTIHFTLHAS</sequence>
<evidence type="ECO:0000313" key="2">
    <source>
        <dbReference type="Proteomes" id="UP000790377"/>
    </source>
</evidence>
<keyword evidence="2" id="KW-1185">Reference proteome</keyword>
<dbReference type="Proteomes" id="UP000790377">
    <property type="component" value="Unassembled WGS sequence"/>
</dbReference>
<evidence type="ECO:0000313" key="1">
    <source>
        <dbReference type="EMBL" id="KAH7903268.1"/>
    </source>
</evidence>
<organism evidence="1 2">
    <name type="scientific">Hygrophoropsis aurantiaca</name>
    <dbReference type="NCBI Taxonomy" id="72124"/>
    <lineage>
        <taxon>Eukaryota</taxon>
        <taxon>Fungi</taxon>
        <taxon>Dikarya</taxon>
        <taxon>Basidiomycota</taxon>
        <taxon>Agaricomycotina</taxon>
        <taxon>Agaricomycetes</taxon>
        <taxon>Agaricomycetidae</taxon>
        <taxon>Boletales</taxon>
        <taxon>Coniophorineae</taxon>
        <taxon>Hygrophoropsidaceae</taxon>
        <taxon>Hygrophoropsis</taxon>
    </lineage>
</organism>
<accession>A0ACB7ZSE2</accession>
<comment type="caution">
    <text evidence="1">The sequence shown here is derived from an EMBL/GenBank/DDBJ whole genome shotgun (WGS) entry which is preliminary data.</text>
</comment>
<reference evidence="1" key="1">
    <citation type="journal article" date="2021" name="New Phytol.">
        <title>Evolutionary innovations through gain and loss of genes in the ectomycorrhizal Boletales.</title>
        <authorList>
            <person name="Wu G."/>
            <person name="Miyauchi S."/>
            <person name="Morin E."/>
            <person name="Kuo A."/>
            <person name="Drula E."/>
            <person name="Varga T."/>
            <person name="Kohler A."/>
            <person name="Feng B."/>
            <person name="Cao Y."/>
            <person name="Lipzen A."/>
            <person name="Daum C."/>
            <person name="Hundley H."/>
            <person name="Pangilinan J."/>
            <person name="Johnson J."/>
            <person name="Barry K."/>
            <person name="LaButti K."/>
            <person name="Ng V."/>
            <person name="Ahrendt S."/>
            <person name="Min B."/>
            <person name="Choi I.G."/>
            <person name="Park H."/>
            <person name="Plett J.M."/>
            <person name="Magnuson J."/>
            <person name="Spatafora J.W."/>
            <person name="Nagy L.G."/>
            <person name="Henrissat B."/>
            <person name="Grigoriev I.V."/>
            <person name="Yang Z.L."/>
            <person name="Xu J."/>
            <person name="Martin F.M."/>
        </authorList>
    </citation>
    <scope>NUCLEOTIDE SEQUENCE</scope>
    <source>
        <strain evidence="1">ATCC 28755</strain>
    </source>
</reference>
<name>A0ACB7ZSE2_9AGAM</name>